<protein>
    <submittedName>
        <fullName evidence="1">Uncharacterized protein</fullName>
    </submittedName>
</protein>
<proteinExistence type="predicted"/>
<reference evidence="1" key="1">
    <citation type="submission" date="2023-08" db="EMBL/GenBank/DDBJ databases">
        <authorList>
            <person name="Chen Y."/>
            <person name="Shah S."/>
            <person name="Dougan E. K."/>
            <person name="Thang M."/>
            <person name="Chan C."/>
        </authorList>
    </citation>
    <scope>NUCLEOTIDE SEQUENCE</scope>
</reference>
<keyword evidence="2" id="KW-1185">Reference proteome</keyword>
<sequence>ADLGLHQRLPRGELVHRRELGAGDVCVALGELRSAARGEAGEVCQGQEKLRESDSPLFALNGLLAEKKRRGDSVVLSTCTNSPDVEELATAMGSPSWWA</sequence>
<organism evidence="1 2">
    <name type="scientific">Effrenium voratum</name>
    <dbReference type="NCBI Taxonomy" id="2562239"/>
    <lineage>
        <taxon>Eukaryota</taxon>
        <taxon>Sar</taxon>
        <taxon>Alveolata</taxon>
        <taxon>Dinophyceae</taxon>
        <taxon>Suessiales</taxon>
        <taxon>Symbiodiniaceae</taxon>
        <taxon>Effrenium</taxon>
    </lineage>
</organism>
<feature type="non-terminal residue" evidence="1">
    <location>
        <position position="1"/>
    </location>
</feature>
<dbReference type="Proteomes" id="UP001178507">
    <property type="component" value="Unassembled WGS sequence"/>
</dbReference>
<evidence type="ECO:0000313" key="1">
    <source>
        <dbReference type="EMBL" id="CAJ1381385.1"/>
    </source>
</evidence>
<evidence type="ECO:0000313" key="2">
    <source>
        <dbReference type="Proteomes" id="UP001178507"/>
    </source>
</evidence>
<dbReference type="AlphaFoldDB" id="A0AA36I766"/>
<comment type="caution">
    <text evidence="1">The sequence shown here is derived from an EMBL/GenBank/DDBJ whole genome shotgun (WGS) entry which is preliminary data.</text>
</comment>
<dbReference type="EMBL" id="CAUJNA010000804">
    <property type="protein sequence ID" value="CAJ1381385.1"/>
    <property type="molecule type" value="Genomic_DNA"/>
</dbReference>
<accession>A0AA36I766</accession>
<gene>
    <name evidence="1" type="ORF">EVOR1521_LOCUS9092</name>
</gene>
<name>A0AA36I766_9DINO</name>